<dbReference type="InterPro" id="IPR008974">
    <property type="entry name" value="TRAF-like"/>
</dbReference>
<proteinExistence type="predicted"/>
<dbReference type="EMBL" id="CM029041">
    <property type="protein sequence ID" value="KAG2631129.1"/>
    <property type="molecule type" value="Genomic_DNA"/>
</dbReference>
<dbReference type="SUPFAM" id="SSF49599">
    <property type="entry name" value="TRAF domain-like"/>
    <property type="match status" value="1"/>
</dbReference>
<dbReference type="Proteomes" id="UP000823388">
    <property type="component" value="Chromosome 3K"/>
</dbReference>
<organism evidence="1 2">
    <name type="scientific">Panicum virgatum</name>
    <name type="common">Blackwell switchgrass</name>
    <dbReference type="NCBI Taxonomy" id="38727"/>
    <lineage>
        <taxon>Eukaryota</taxon>
        <taxon>Viridiplantae</taxon>
        <taxon>Streptophyta</taxon>
        <taxon>Embryophyta</taxon>
        <taxon>Tracheophyta</taxon>
        <taxon>Spermatophyta</taxon>
        <taxon>Magnoliopsida</taxon>
        <taxon>Liliopsida</taxon>
        <taxon>Poales</taxon>
        <taxon>Poaceae</taxon>
        <taxon>PACMAD clade</taxon>
        <taxon>Panicoideae</taxon>
        <taxon>Panicodae</taxon>
        <taxon>Paniceae</taxon>
        <taxon>Panicinae</taxon>
        <taxon>Panicum</taxon>
        <taxon>Panicum sect. Hiantes</taxon>
    </lineage>
</organism>
<dbReference type="GO" id="GO:0016567">
    <property type="term" value="P:protein ubiquitination"/>
    <property type="evidence" value="ECO:0007669"/>
    <property type="project" value="InterPro"/>
</dbReference>
<dbReference type="InterPro" id="IPR045005">
    <property type="entry name" value="BPM1-6"/>
</dbReference>
<dbReference type="Gene3D" id="2.60.210.10">
    <property type="entry name" value="Apoptosis, Tumor Necrosis Factor Receptor Associated Protein 2, Chain A"/>
    <property type="match status" value="1"/>
</dbReference>
<dbReference type="AlphaFoldDB" id="A0A8T0VHC8"/>
<comment type="caution">
    <text evidence="1">The sequence shown here is derived from an EMBL/GenBank/DDBJ whole genome shotgun (WGS) entry which is preliminary data.</text>
</comment>
<keyword evidence="2" id="KW-1185">Reference proteome</keyword>
<protein>
    <submittedName>
        <fullName evidence="1">Uncharacterized protein</fullName>
    </submittedName>
</protein>
<dbReference type="InterPro" id="IPR002083">
    <property type="entry name" value="MATH/TRAF_dom"/>
</dbReference>
<evidence type="ECO:0000313" key="1">
    <source>
        <dbReference type="EMBL" id="KAG2631129.1"/>
    </source>
</evidence>
<reference evidence="1" key="1">
    <citation type="submission" date="2020-05" db="EMBL/GenBank/DDBJ databases">
        <title>WGS assembly of Panicum virgatum.</title>
        <authorList>
            <person name="Lovell J.T."/>
            <person name="Jenkins J."/>
            <person name="Shu S."/>
            <person name="Juenger T.E."/>
            <person name="Schmutz J."/>
        </authorList>
    </citation>
    <scope>NUCLEOTIDE SEQUENCE</scope>
    <source>
        <strain evidence="1">AP13</strain>
    </source>
</reference>
<dbReference type="CDD" id="cd00121">
    <property type="entry name" value="MATH"/>
    <property type="match status" value="1"/>
</dbReference>
<sequence>MAAAATAMTASSHRAAFVEGTRQFDIVGYSALKALGRRHSVTSGTFRVAGRDWVLVCRFDPAALSDVSLKLLAAAADSGSGVTATASFTIHDPTGGSKPMQIGNGEAESIIFTPSSSSCKQAVPDAFRKWEARYVRDDRLRICCTVRVLEVESRPTSYCFVAAPSPPDTTRWLSALLGSGRRV</sequence>
<dbReference type="PANTHER" id="PTHR26379">
    <property type="entry name" value="BTB/POZ AND MATH DOMAIN-CONTAINING PROTEIN 1"/>
    <property type="match status" value="1"/>
</dbReference>
<evidence type="ECO:0000313" key="2">
    <source>
        <dbReference type="Proteomes" id="UP000823388"/>
    </source>
</evidence>
<dbReference type="PANTHER" id="PTHR26379:SF467">
    <property type="entry name" value="SPECKLE-TYPE POZ PROTEIN-LIKE PROTEIN"/>
    <property type="match status" value="1"/>
</dbReference>
<gene>
    <name evidence="1" type="ORF">PVAP13_3KG575401</name>
</gene>
<name>A0A8T0VHC8_PANVG</name>
<accession>A0A8T0VHC8</accession>